<organism evidence="1 2">
    <name type="scientific">Smallanthus sonchifolius</name>
    <dbReference type="NCBI Taxonomy" id="185202"/>
    <lineage>
        <taxon>Eukaryota</taxon>
        <taxon>Viridiplantae</taxon>
        <taxon>Streptophyta</taxon>
        <taxon>Embryophyta</taxon>
        <taxon>Tracheophyta</taxon>
        <taxon>Spermatophyta</taxon>
        <taxon>Magnoliopsida</taxon>
        <taxon>eudicotyledons</taxon>
        <taxon>Gunneridae</taxon>
        <taxon>Pentapetalae</taxon>
        <taxon>asterids</taxon>
        <taxon>campanulids</taxon>
        <taxon>Asterales</taxon>
        <taxon>Asteraceae</taxon>
        <taxon>Asteroideae</taxon>
        <taxon>Heliantheae alliance</taxon>
        <taxon>Millerieae</taxon>
        <taxon>Smallanthus</taxon>
    </lineage>
</organism>
<proteinExistence type="predicted"/>
<sequence length="285" mass="31043">MRVGTASKPDSSLPGSSGAGLPNQCINGGIIPILNPTHPGGSLSSETGAPLCNNESVSVSHLGPAKEVGSDPFGLHELIFNIGAQSKKRRKASKSPPKAKSASRASPIQVISRKRQKERQYSPFVELNQEDKIGDVESENSSGGDYGFQGSQVGGHMAGDTHVGEFFDHTLRQTEEMEVNINNCRGEEHTLNLMEEVNGFIDPGERNVECECGSCGARKQTPSEWERHTCSRAKKWKVNIKVKDSMLPLQNLLAAYNIDYVKAALTQLDEHFSFSQAIGIWNLYC</sequence>
<protein>
    <submittedName>
        <fullName evidence="1">Uncharacterized protein</fullName>
    </submittedName>
</protein>
<dbReference type="Proteomes" id="UP001056120">
    <property type="component" value="Linkage Group LG26"/>
</dbReference>
<reference evidence="2" key="1">
    <citation type="journal article" date="2022" name="Mol. Ecol. Resour.">
        <title>The genomes of chicory, endive, great burdock and yacon provide insights into Asteraceae palaeo-polyploidization history and plant inulin production.</title>
        <authorList>
            <person name="Fan W."/>
            <person name="Wang S."/>
            <person name="Wang H."/>
            <person name="Wang A."/>
            <person name="Jiang F."/>
            <person name="Liu H."/>
            <person name="Zhao H."/>
            <person name="Xu D."/>
            <person name="Zhang Y."/>
        </authorList>
    </citation>
    <scope>NUCLEOTIDE SEQUENCE [LARGE SCALE GENOMIC DNA]</scope>
    <source>
        <strain evidence="2">cv. Yunnan</strain>
    </source>
</reference>
<evidence type="ECO:0000313" key="1">
    <source>
        <dbReference type="EMBL" id="KAI3695864.1"/>
    </source>
</evidence>
<keyword evidence="2" id="KW-1185">Reference proteome</keyword>
<reference evidence="1 2" key="2">
    <citation type="journal article" date="2022" name="Mol. Ecol. Resour.">
        <title>The genomes of chicory, endive, great burdock and yacon provide insights into Asteraceae paleo-polyploidization history and plant inulin production.</title>
        <authorList>
            <person name="Fan W."/>
            <person name="Wang S."/>
            <person name="Wang H."/>
            <person name="Wang A."/>
            <person name="Jiang F."/>
            <person name="Liu H."/>
            <person name="Zhao H."/>
            <person name="Xu D."/>
            <person name="Zhang Y."/>
        </authorList>
    </citation>
    <scope>NUCLEOTIDE SEQUENCE [LARGE SCALE GENOMIC DNA]</scope>
    <source>
        <strain evidence="2">cv. Yunnan</strain>
        <tissue evidence="1">Leaves</tissue>
    </source>
</reference>
<dbReference type="EMBL" id="CM042043">
    <property type="protein sequence ID" value="KAI3695864.1"/>
    <property type="molecule type" value="Genomic_DNA"/>
</dbReference>
<evidence type="ECO:0000313" key="2">
    <source>
        <dbReference type="Proteomes" id="UP001056120"/>
    </source>
</evidence>
<accession>A0ACB8ZD28</accession>
<comment type="caution">
    <text evidence="1">The sequence shown here is derived from an EMBL/GenBank/DDBJ whole genome shotgun (WGS) entry which is preliminary data.</text>
</comment>
<name>A0ACB8ZD28_9ASTR</name>
<gene>
    <name evidence="1" type="ORF">L1987_78867</name>
</gene>